<dbReference type="InterPro" id="IPR006011">
    <property type="entry name" value="Syntaxin_N"/>
</dbReference>
<feature type="non-terminal residue" evidence="4">
    <location>
        <position position="159"/>
    </location>
</feature>
<sequence length="159" mass="18527">MDFDSNDGTIVRKIQQNIEELGQQVQHLDSFVGRLTESEQCREHFNQLAHNAQQLSKETNQLMKQLVQLSNANVSKNYFSHLDIEEETITFRSLRIHRERLQNEYIGVLNRLQGCQRRAAQTEKASMRKMRDAAEQDEEAAKRLEEEAAAQGSQIKRQR</sequence>
<feature type="coiled-coil region" evidence="1">
    <location>
        <begin position="45"/>
        <end position="72"/>
    </location>
</feature>
<feature type="region of interest" description="Disordered" evidence="2">
    <location>
        <begin position="120"/>
        <end position="159"/>
    </location>
</feature>
<dbReference type="OrthoDB" id="364348at2759"/>
<accession>A0A3P7NKR7</accession>
<dbReference type="Pfam" id="PF14523">
    <property type="entry name" value="Syntaxin_2"/>
    <property type="match status" value="1"/>
</dbReference>
<proteinExistence type="predicted"/>
<evidence type="ECO:0000313" key="5">
    <source>
        <dbReference type="Proteomes" id="UP000271889"/>
    </source>
</evidence>
<reference evidence="4 5" key="1">
    <citation type="submission" date="2018-11" db="EMBL/GenBank/DDBJ databases">
        <authorList>
            <consortium name="Pathogen Informatics"/>
        </authorList>
    </citation>
    <scope>NUCLEOTIDE SEQUENCE [LARGE SCALE GENOMIC DNA]</scope>
</reference>
<organism evidence="4 5">
    <name type="scientific">Cylicostephanus goldi</name>
    <name type="common">Nematode worm</name>
    <dbReference type="NCBI Taxonomy" id="71465"/>
    <lineage>
        <taxon>Eukaryota</taxon>
        <taxon>Metazoa</taxon>
        <taxon>Ecdysozoa</taxon>
        <taxon>Nematoda</taxon>
        <taxon>Chromadorea</taxon>
        <taxon>Rhabditida</taxon>
        <taxon>Rhabditina</taxon>
        <taxon>Rhabditomorpha</taxon>
        <taxon>Strongyloidea</taxon>
        <taxon>Strongylidae</taxon>
        <taxon>Cylicostephanus</taxon>
    </lineage>
</organism>
<dbReference type="Gene3D" id="1.20.58.70">
    <property type="match status" value="1"/>
</dbReference>
<keyword evidence="5" id="KW-1185">Reference proteome</keyword>
<dbReference type="AlphaFoldDB" id="A0A3P7NKR7"/>
<dbReference type="EMBL" id="UYRV01132310">
    <property type="protein sequence ID" value="VDN37663.1"/>
    <property type="molecule type" value="Genomic_DNA"/>
</dbReference>
<feature type="domain" description="Syntaxin N-terminal" evidence="3">
    <location>
        <begin position="11"/>
        <end position="144"/>
    </location>
</feature>
<dbReference type="GO" id="GO:0016192">
    <property type="term" value="P:vesicle-mediated transport"/>
    <property type="evidence" value="ECO:0007669"/>
    <property type="project" value="InterPro"/>
</dbReference>
<evidence type="ECO:0000259" key="3">
    <source>
        <dbReference type="Pfam" id="PF14523"/>
    </source>
</evidence>
<gene>
    <name evidence="4" type="ORF">CGOC_LOCUS13532</name>
</gene>
<dbReference type="GO" id="GO:0016020">
    <property type="term" value="C:membrane"/>
    <property type="evidence" value="ECO:0007669"/>
    <property type="project" value="InterPro"/>
</dbReference>
<evidence type="ECO:0000256" key="1">
    <source>
        <dbReference type="SAM" id="Coils"/>
    </source>
</evidence>
<feature type="compositionally biased region" description="Basic and acidic residues" evidence="2">
    <location>
        <begin position="125"/>
        <end position="146"/>
    </location>
</feature>
<dbReference type="SUPFAM" id="SSF47661">
    <property type="entry name" value="t-snare proteins"/>
    <property type="match status" value="1"/>
</dbReference>
<protein>
    <recommendedName>
        <fullName evidence="3">Syntaxin N-terminal domain-containing protein</fullName>
    </recommendedName>
</protein>
<evidence type="ECO:0000256" key="2">
    <source>
        <dbReference type="SAM" id="MobiDB-lite"/>
    </source>
</evidence>
<keyword evidence="1" id="KW-0175">Coiled coil</keyword>
<dbReference type="InterPro" id="IPR010989">
    <property type="entry name" value="SNARE"/>
</dbReference>
<dbReference type="Proteomes" id="UP000271889">
    <property type="component" value="Unassembled WGS sequence"/>
</dbReference>
<name>A0A3P7NKR7_CYLGO</name>
<evidence type="ECO:0000313" key="4">
    <source>
        <dbReference type="EMBL" id="VDN37663.1"/>
    </source>
</evidence>